<dbReference type="AlphaFoldDB" id="A0A6M4ITP6"/>
<dbReference type="GO" id="GO:0046872">
    <property type="term" value="F:metal ion binding"/>
    <property type="evidence" value="ECO:0007669"/>
    <property type="project" value="UniProtKB-KW"/>
</dbReference>
<evidence type="ECO:0000256" key="6">
    <source>
        <dbReference type="ARBA" id="ARBA00023049"/>
    </source>
</evidence>
<dbReference type="Gene3D" id="3.90.132.10">
    <property type="entry name" value="Leishmanolysin , domain 2"/>
    <property type="match status" value="1"/>
</dbReference>
<dbReference type="GO" id="GO:0006508">
    <property type="term" value="P:proteolysis"/>
    <property type="evidence" value="ECO:0007669"/>
    <property type="project" value="UniProtKB-KW"/>
</dbReference>
<dbReference type="Proteomes" id="UP000500938">
    <property type="component" value="Chromosome"/>
</dbReference>
<dbReference type="GO" id="GO:0007155">
    <property type="term" value="P:cell adhesion"/>
    <property type="evidence" value="ECO:0007669"/>
    <property type="project" value="InterPro"/>
</dbReference>
<protein>
    <recommendedName>
        <fullName evidence="9">Big-1 domain-containing protein</fullName>
    </recommendedName>
</protein>
<keyword evidence="5" id="KW-0862">Zinc</keyword>
<sequence length="439" mass="45949">MEPELHHHPPGLHMHYAGRSIFRFRDVARVAWAVGASLSLAACGSDNVSAPIDAISPIAIVPAALVAADGDNQVGDPNTPLLIAPSVRLLTDAGRPVPNVRVTFTPAGNSGAVARSTAITDSTGYASAGPWTLGTAITQSLVASSPALPGSSVTFRASVRPSQFDIAVRFIGDGGTARQREAFASAVARWRRVITGDVGTVPLNVPAGECQSWIPAVNESINDLLVFVRIASIDGAGKILGQASPCYVNSSNKLPIMGFFELDQDDLALLLAQGTLDNVVLHEMGHILGIGTLWNYQRQLLVGAGGDDPSFNGAEARAQFASTPGFSFAGVGVPVENSGATGTRDSHWRRSIFGNELMQGYAQPGGMPLSRITVGSLIDMGYVTAMSGADGYSFLTAARVMAPGTSEGTVMSFGNDIAAAPLFEVERNGSRRLVRPRLR</sequence>
<keyword evidence="4" id="KW-0378">Hydrolase</keyword>
<keyword evidence="8" id="KW-1185">Reference proteome</keyword>
<dbReference type="InterPro" id="IPR013783">
    <property type="entry name" value="Ig-like_fold"/>
</dbReference>
<dbReference type="EMBL" id="CP053085">
    <property type="protein sequence ID" value="QJR36877.1"/>
    <property type="molecule type" value="Genomic_DNA"/>
</dbReference>
<gene>
    <name evidence="7" type="ORF">HKW67_15820</name>
</gene>
<reference evidence="7 8" key="1">
    <citation type="submission" date="2020-05" db="EMBL/GenBank/DDBJ databases">
        <title>Complete genome sequence of Gemmatimonas greenlandica TET16.</title>
        <authorList>
            <person name="Zeng Y."/>
        </authorList>
    </citation>
    <scope>NUCLEOTIDE SEQUENCE [LARGE SCALE GENOMIC DNA]</scope>
    <source>
        <strain evidence="7 8">TET16</strain>
    </source>
</reference>
<organism evidence="7 8">
    <name type="scientific">Gemmatimonas groenlandica</name>
    <dbReference type="NCBI Taxonomy" id="2732249"/>
    <lineage>
        <taxon>Bacteria</taxon>
        <taxon>Pseudomonadati</taxon>
        <taxon>Gemmatimonadota</taxon>
        <taxon>Gemmatimonadia</taxon>
        <taxon>Gemmatimonadales</taxon>
        <taxon>Gemmatimonadaceae</taxon>
        <taxon>Gemmatimonas</taxon>
    </lineage>
</organism>
<evidence type="ECO:0008006" key="9">
    <source>
        <dbReference type="Google" id="ProtNLM"/>
    </source>
</evidence>
<evidence type="ECO:0000256" key="4">
    <source>
        <dbReference type="ARBA" id="ARBA00022801"/>
    </source>
</evidence>
<keyword evidence="3" id="KW-0479">Metal-binding</keyword>
<dbReference type="RefSeq" id="WP_171226310.1">
    <property type="nucleotide sequence ID" value="NZ_CP053085.1"/>
</dbReference>
<evidence type="ECO:0000313" key="7">
    <source>
        <dbReference type="EMBL" id="QJR36877.1"/>
    </source>
</evidence>
<evidence type="ECO:0000256" key="5">
    <source>
        <dbReference type="ARBA" id="ARBA00022833"/>
    </source>
</evidence>
<evidence type="ECO:0000256" key="2">
    <source>
        <dbReference type="ARBA" id="ARBA00022670"/>
    </source>
</evidence>
<dbReference type="Gene3D" id="2.60.40.10">
    <property type="entry name" value="Immunoglobulins"/>
    <property type="match status" value="1"/>
</dbReference>
<comment type="cofactor">
    <cofactor evidence="1">
        <name>Zn(2+)</name>
        <dbReference type="ChEBI" id="CHEBI:29105"/>
    </cofactor>
</comment>
<name>A0A6M4ITP6_9BACT</name>
<dbReference type="Pfam" id="PF01457">
    <property type="entry name" value="Peptidase_M8"/>
    <property type="match status" value="1"/>
</dbReference>
<keyword evidence="2" id="KW-0645">Protease</keyword>
<evidence type="ECO:0000256" key="1">
    <source>
        <dbReference type="ARBA" id="ARBA00001947"/>
    </source>
</evidence>
<dbReference type="KEGG" id="ggr:HKW67_15820"/>
<dbReference type="GO" id="GO:0004222">
    <property type="term" value="F:metalloendopeptidase activity"/>
    <property type="evidence" value="ECO:0007669"/>
    <property type="project" value="InterPro"/>
</dbReference>
<keyword evidence="6" id="KW-0482">Metalloprotease</keyword>
<proteinExistence type="predicted"/>
<evidence type="ECO:0000256" key="3">
    <source>
        <dbReference type="ARBA" id="ARBA00022723"/>
    </source>
</evidence>
<dbReference type="InterPro" id="IPR001577">
    <property type="entry name" value="Peptidase_M8"/>
</dbReference>
<accession>A0A6M4ITP6</accession>
<dbReference type="SUPFAM" id="SSF55486">
    <property type="entry name" value="Metalloproteases ('zincins'), catalytic domain"/>
    <property type="match status" value="1"/>
</dbReference>
<dbReference type="GO" id="GO:0016020">
    <property type="term" value="C:membrane"/>
    <property type="evidence" value="ECO:0007669"/>
    <property type="project" value="InterPro"/>
</dbReference>
<evidence type="ECO:0000313" key="8">
    <source>
        <dbReference type="Proteomes" id="UP000500938"/>
    </source>
</evidence>